<evidence type="ECO:0000256" key="6">
    <source>
        <dbReference type="ARBA" id="ARBA00020653"/>
    </source>
</evidence>
<feature type="domain" description="Chorismate-utilising enzyme C-terminal" evidence="16">
    <location>
        <begin position="223"/>
        <end position="476"/>
    </location>
</feature>
<dbReference type="InterPro" id="IPR006805">
    <property type="entry name" value="Anth_synth_I_N"/>
</dbReference>
<dbReference type="GO" id="GO:0004049">
    <property type="term" value="F:anthranilate synthase activity"/>
    <property type="evidence" value="ECO:0007669"/>
    <property type="project" value="UniProtKB-EC"/>
</dbReference>
<dbReference type="Pfam" id="PF00425">
    <property type="entry name" value="Chorismate_bind"/>
    <property type="match status" value="1"/>
</dbReference>
<dbReference type="GO" id="GO:0046872">
    <property type="term" value="F:metal ion binding"/>
    <property type="evidence" value="ECO:0007669"/>
    <property type="project" value="UniProtKB-KW"/>
</dbReference>
<evidence type="ECO:0000256" key="2">
    <source>
        <dbReference type="ARBA" id="ARBA00004873"/>
    </source>
</evidence>
<gene>
    <name evidence="15 18" type="primary">trpE</name>
    <name evidence="18" type="ORF">ENW96_13380</name>
</gene>
<dbReference type="InterPro" id="IPR005801">
    <property type="entry name" value="ADC_synthase"/>
</dbReference>
<dbReference type="InterPro" id="IPR019999">
    <property type="entry name" value="Anth_synth_I-like"/>
</dbReference>
<comment type="subunit">
    <text evidence="4 15">Heterotetramer consisting of two non-identical subunits: a beta subunit (TrpG) and a large alpha subunit (TrpE).</text>
</comment>
<proteinExistence type="inferred from homology"/>
<reference evidence="18" key="1">
    <citation type="journal article" date="2020" name="mSystems">
        <title>Genome- and Community-Level Interaction Insights into Carbon Utilization and Element Cycling Functions of Hydrothermarchaeota in Hydrothermal Sediment.</title>
        <authorList>
            <person name="Zhou Z."/>
            <person name="Liu Y."/>
            <person name="Xu W."/>
            <person name="Pan J."/>
            <person name="Luo Z.H."/>
            <person name="Li M."/>
        </authorList>
    </citation>
    <scope>NUCLEOTIDE SEQUENCE [LARGE SCALE GENOMIC DNA]</scope>
    <source>
        <strain evidence="18">SpSt-897</strain>
    </source>
</reference>
<feature type="domain" description="Anthranilate synthase component I N-terminal" evidence="17">
    <location>
        <begin position="28"/>
        <end position="166"/>
    </location>
</feature>
<dbReference type="EMBL" id="DTMF01000319">
    <property type="protein sequence ID" value="HGF35347.1"/>
    <property type="molecule type" value="Genomic_DNA"/>
</dbReference>
<dbReference type="SUPFAM" id="SSF56322">
    <property type="entry name" value="ADC synthase"/>
    <property type="match status" value="1"/>
</dbReference>
<comment type="cofactor">
    <cofactor evidence="1 15">
        <name>Mg(2+)</name>
        <dbReference type="ChEBI" id="CHEBI:18420"/>
    </cofactor>
</comment>
<comment type="catalytic activity">
    <reaction evidence="14 15">
        <text>chorismate + L-glutamine = anthranilate + pyruvate + L-glutamate + H(+)</text>
        <dbReference type="Rhea" id="RHEA:21732"/>
        <dbReference type="ChEBI" id="CHEBI:15361"/>
        <dbReference type="ChEBI" id="CHEBI:15378"/>
        <dbReference type="ChEBI" id="CHEBI:16567"/>
        <dbReference type="ChEBI" id="CHEBI:29748"/>
        <dbReference type="ChEBI" id="CHEBI:29985"/>
        <dbReference type="ChEBI" id="CHEBI:58359"/>
        <dbReference type="EC" id="4.1.3.27"/>
    </reaction>
</comment>
<evidence type="ECO:0000256" key="12">
    <source>
        <dbReference type="ARBA" id="ARBA00023239"/>
    </source>
</evidence>
<dbReference type="AlphaFoldDB" id="A0A7C3Z2X9"/>
<evidence type="ECO:0000256" key="11">
    <source>
        <dbReference type="ARBA" id="ARBA00023141"/>
    </source>
</evidence>
<dbReference type="InterPro" id="IPR015890">
    <property type="entry name" value="Chorismate_C"/>
</dbReference>
<evidence type="ECO:0000256" key="7">
    <source>
        <dbReference type="ARBA" id="ARBA00022605"/>
    </source>
</evidence>
<dbReference type="InterPro" id="IPR005256">
    <property type="entry name" value="Anth_synth_I_PabB"/>
</dbReference>
<evidence type="ECO:0000256" key="9">
    <source>
        <dbReference type="ARBA" id="ARBA00022822"/>
    </source>
</evidence>
<sequence>MVVPDFTAFRQLAEQSNVIPVYREILGDLETPVSAYKKLRNREPSFLLESVEGGEKWGRYSFLGFNPSLIFQVKDGQASLIRRGVPEVLDLAVGPFEHLRQVLAGFHTPAVTGLPRFWGGLVGFLSYDMVRYIERLPELTPPLAMPEARLVLPDHLLIFDNLRQTIKVMVLVHRRPELAAKEQYDQAVTEVQEIIRCLRQPVPPAQEGPPAPERVGLSANLSQEEFEAMVARAKEYIAAGDVIQVVLSQCFTTPLKGDPLDLYRALRCINPSPYMFYLDLGDLQLVGASPEILVRLEDRQIVYRPIAGTRPRGKTPEEDLALEKELLADPKERAEHIMLVDLGRNDVGRVATVGSVRVPELFTVERYSHVMHIVSQVEGELAPDQDGISLLKSTFPAGTVTGAPKVRAMEIIEELEPTRRGPYAGAVGYLAFTGNLDFCITIRSFTVHQGRVYLQVGAGIVADSDPAREYQETVNKAMALLRALELAGEGLW</sequence>
<evidence type="ECO:0000256" key="10">
    <source>
        <dbReference type="ARBA" id="ARBA00022842"/>
    </source>
</evidence>
<dbReference type="Gene3D" id="3.60.120.10">
    <property type="entry name" value="Anthranilate synthase"/>
    <property type="match status" value="1"/>
</dbReference>
<keyword evidence="8 15" id="KW-0479">Metal-binding</keyword>
<comment type="function">
    <text evidence="13 15">Part of a heterotetrameric complex that catalyzes the two-step biosynthesis of anthranilate, an intermediate in the biosynthesis of L-tryptophan. In the first step, the glutamine-binding beta subunit (TrpG) of anthranilate synthase (AS) provides the glutamine amidotransferase activity which generates ammonia as a substrate that, along with chorismate, is used in the second step, catalyzed by the large alpha subunit of AS (TrpE) to produce anthranilate. In the absence of TrpG, TrpE can synthesize anthranilate directly from chorismate and high concentrations of ammonia.</text>
</comment>
<dbReference type="UniPathway" id="UPA00035">
    <property type="reaction ID" value="UER00040"/>
</dbReference>
<evidence type="ECO:0000256" key="5">
    <source>
        <dbReference type="ARBA" id="ARBA00012266"/>
    </source>
</evidence>
<protein>
    <recommendedName>
        <fullName evidence="6 15">Anthranilate synthase component 1</fullName>
        <ecNumber evidence="5 15">4.1.3.27</ecNumber>
    </recommendedName>
</protein>
<evidence type="ECO:0000259" key="17">
    <source>
        <dbReference type="Pfam" id="PF04715"/>
    </source>
</evidence>
<dbReference type="GO" id="GO:0000162">
    <property type="term" value="P:L-tryptophan biosynthetic process"/>
    <property type="evidence" value="ECO:0007669"/>
    <property type="project" value="UniProtKB-UniPathway"/>
</dbReference>
<keyword evidence="12 15" id="KW-0456">Lyase</keyword>
<organism evidence="18">
    <name type="scientific">Desulfobacca acetoxidans</name>
    <dbReference type="NCBI Taxonomy" id="60893"/>
    <lineage>
        <taxon>Bacteria</taxon>
        <taxon>Pseudomonadati</taxon>
        <taxon>Thermodesulfobacteriota</taxon>
        <taxon>Desulfobaccia</taxon>
        <taxon>Desulfobaccales</taxon>
        <taxon>Desulfobaccaceae</taxon>
        <taxon>Desulfobacca</taxon>
    </lineage>
</organism>
<evidence type="ECO:0000256" key="1">
    <source>
        <dbReference type="ARBA" id="ARBA00001946"/>
    </source>
</evidence>
<comment type="similarity">
    <text evidence="3 15">Belongs to the anthranilate synthase component I family.</text>
</comment>
<evidence type="ECO:0000256" key="13">
    <source>
        <dbReference type="ARBA" id="ARBA00025634"/>
    </source>
</evidence>
<dbReference type="Pfam" id="PF04715">
    <property type="entry name" value="Anth_synt_I_N"/>
    <property type="match status" value="1"/>
</dbReference>
<name>A0A7C3Z2X9_9BACT</name>
<accession>A0A7C3Z2X9</accession>
<dbReference type="NCBIfam" id="TIGR00564">
    <property type="entry name" value="trpE_most"/>
    <property type="match status" value="1"/>
</dbReference>
<dbReference type="PANTHER" id="PTHR11236">
    <property type="entry name" value="AMINOBENZOATE/ANTHRANILATE SYNTHASE"/>
    <property type="match status" value="1"/>
</dbReference>
<keyword evidence="7 15" id="KW-0028">Amino-acid biosynthesis</keyword>
<keyword evidence="10 15" id="KW-0460">Magnesium</keyword>
<evidence type="ECO:0000256" key="15">
    <source>
        <dbReference type="RuleBase" id="RU364045"/>
    </source>
</evidence>
<evidence type="ECO:0000256" key="4">
    <source>
        <dbReference type="ARBA" id="ARBA00011575"/>
    </source>
</evidence>
<comment type="caution">
    <text evidence="18">The sequence shown here is derived from an EMBL/GenBank/DDBJ whole genome shotgun (WGS) entry which is preliminary data.</text>
</comment>
<dbReference type="EC" id="4.1.3.27" evidence="5 15"/>
<evidence type="ECO:0000256" key="14">
    <source>
        <dbReference type="ARBA" id="ARBA00047683"/>
    </source>
</evidence>
<dbReference type="PRINTS" id="PR00095">
    <property type="entry name" value="ANTSNTHASEI"/>
</dbReference>
<comment type="pathway">
    <text evidence="2 15">Amino-acid biosynthesis; L-tryptophan biosynthesis; L-tryptophan from chorismate: step 1/5.</text>
</comment>
<evidence type="ECO:0000313" key="18">
    <source>
        <dbReference type="EMBL" id="HGF35347.1"/>
    </source>
</evidence>
<keyword evidence="9 15" id="KW-0822">Tryptophan biosynthesis</keyword>
<evidence type="ECO:0000256" key="8">
    <source>
        <dbReference type="ARBA" id="ARBA00022723"/>
    </source>
</evidence>
<evidence type="ECO:0000256" key="3">
    <source>
        <dbReference type="ARBA" id="ARBA00009562"/>
    </source>
</evidence>
<keyword evidence="11 15" id="KW-0057">Aromatic amino acid biosynthesis</keyword>
<dbReference type="PANTHER" id="PTHR11236:SF48">
    <property type="entry name" value="ISOCHORISMATE SYNTHASE MENF"/>
    <property type="match status" value="1"/>
</dbReference>
<evidence type="ECO:0000259" key="16">
    <source>
        <dbReference type="Pfam" id="PF00425"/>
    </source>
</evidence>